<sequence length="194" mass="20465">MALATVRYNLIVLVSFTISTLATPVVRRECGETCFNSTNECGAAFGGCWDDCVQQRPTFTAPLCPASIAETTSPATPTPGMTIAITSAHPLITPGPDPNSAAPTSGCVSGTTLCLDLLLECQGRNIMYGGCDDICSSKTYAAPPCSVTPVPTLWPGNETEALPTKAKGKVNRPPTTRTPCNPDKPRWMCAPLDW</sequence>
<dbReference type="AlphaFoldDB" id="A0A9W4UST6"/>
<name>A0A9W4UST6_9PLEO</name>
<evidence type="ECO:0000313" key="2">
    <source>
        <dbReference type="EMBL" id="CAI6341535.1"/>
    </source>
</evidence>
<feature type="chain" id="PRO_5040873882" evidence="1">
    <location>
        <begin position="23"/>
        <end position="194"/>
    </location>
</feature>
<accession>A0A9W4UST6</accession>
<proteinExistence type="predicted"/>
<feature type="signal peptide" evidence="1">
    <location>
        <begin position="1"/>
        <end position="22"/>
    </location>
</feature>
<comment type="caution">
    <text evidence="2">The sequence shown here is derived from an EMBL/GenBank/DDBJ whole genome shotgun (WGS) entry which is preliminary data.</text>
</comment>
<organism evidence="2 3">
    <name type="scientific">Periconia digitata</name>
    <dbReference type="NCBI Taxonomy" id="1303443"/>
    <lineage>
        <taxon>Eukaryota</taxon>
        <taxon>Fungi</taxon>
        <taxon>Dikarya</taxon>
        <taxon>Ascomycota</taxon>
        <taxon>Pezizomycotina</taxon>
        <taxon>Dothideomycetes</taxon>
        <taxon>Pleosporomycetidae</taxon>
        <taxon>Pleosporales</taxon>
        <taxon>Massarineae</taxon>
        <taxon>Periconiaceae</taxon>
        <taxon>Periconia</taxon>
    </lineage>
</organism>
<dbReference type="Proteomes" id="UP001152607">
    <property type="component" value="Unassembled WGS sequence"/>
</dbReference>
<evidence type="ECO:0000256" key="1">
    <source>
        <dbReference type="SAM" id="SignalP"/>
    </source>
</evidence>
<evidence type="ECO:0000313" key="3">
    <source>
        <dbReference type="Proteomes" id="UP001152607"/>
    </source>
</evidence>
<protein>
    <submittedName>
        <fullName evidence="2">Uncharacterized protein</fullName>
    </submittedName>
</protein>
<gene>
    <name evidence="2" type="ORF">PDIGIT_LOCUS14732</name>
</gene>
<dbReference type="EMBL" id="CAOQHR010000012">
    <property type="protein sequence ID" value="CAI6341535.1"/>
    <property type="molecule type" value="Genomic_DNA"/>
</dbReference>
<keyword evidence="1" id="KW-0732">Signal</keyword>
<keyword evidence="3" id="KW-1185">Reference proteome</keyword>
<reference evidence="2" key="1">
    <citation type="submission" date="2023-01" db="EMBL/GenBank/DDBJ databases">
        <authorList>
            <person name="Van Ghelder C."/>
            <person name="Rancurel C."/>
        </authorList>
    </citation>
    <scope>NUCLEOTIDE SEQUENCE</scope>
    <source>
        <strain evidence="2">CNCM I-4278</strain>
    </source>
</reference>
<dbReference type="OrthoDB" id="3924764at2759"/>